<dbReference type="InterPro" id="IPR008807">
    <property type="entry name" value="ROS_MUCR"/>
</dbReference>
<comment type="caution">
    <text evidence="2">The sequence shown here is derived from an EMBL/GenBank/DDBJ whole genome shotgun (WGS) entry which is preliminary data.</text>
</comment>
<gene>
    <name evidence="2" type="ORF">FCN80_25195</name>
</gene>
<protein>
    <submittedName>
        <fullName evidence="2">Transcriptional regulator</fullName>
    </submittedName>
</protein>
<proteinExistence type="inferred from homology"/>
<sequence>MESRAEAEQYISGDMIECLECGRKFSFLPPHLRRAHGMTAD</sequence>
<dbReference type="Proteomes" id="UP000305202">
    <property type="component" value="Unassembled WGS sequence"/>
</dbReference>
<evidence type="ECO:0000313" key="3">
    <source>
        <dbReference type="Proteomes" id="UP000305202"/>
    </source>
</evidence>
<keyword evidence="3" id="KW-1185">Reference proteome</keyword>
<evidence type="ECO:0000313" key="2">
    <source>
        <dbReference type="EMBL" id="TKI02393.1"/>
    </source>
</evidence>
<evidence type="ECO:0000256" key="1">
    <source>
        <dbReference type="ARBA" id="ARBA00007031"/>
    </source>
</evidence>
<reference evidence="2 3" key="1">
    <citation type="submission" date="2019-04" db="EMBL/GenBank/DDBJ databases">
        <authorList>
            <person name="Li M."/>
            <person name="Gao C."/>
        </authorList>
    </citation>
    <scope>NUCLEOTIDE SEQUENCE [LARGE SCALE GENOMIC DNA]</scope>
    <source>
        <strain evidence="2 3">BGMRC 2031</strain>
    </source>
</reference>
<feature type="non-terminal residue" evidence="2">
    <location>
        <position position="41"/>
    </location>
</feature>
<dbReference type="EMBL" id="SZPQ01000082">
    <property type="protein sequence ID" value="TKI02393.1"/>
    <property type="molecule type" value="Genomic_DNA"/>
</dbReference>
<comment type="similarity">
    <text evidence="1">Belongs to the ros/MucR family.</text>
</comment>
<name>A0ABY2SDC2_9HYPH</name>
<organism evidence="2 3">
    <name type="scientific">Martelella alba</name>
    <dbReference type="NCBI Taxonomy" id="2590451"/>
    <lineage>
        <taxon>Bacteria</taxon>
        <taxon>Pseudomonadati</taxon>
        <taxon>Pseudomonadota</taxon>
        <taxon>Alphaproteobacteria</taxon>
        <taxon>Hyphomicrobiales</taxon>
        <taxon>Aurantimonadaceae</taxon>
        <taxon>Martelella</taxon>
    </lineage>
</organism>
<accession>A0ABY2SDC2</accession>
<dbReference type="InterPro" id="IPR041920">
    <property type="entry name" value="ROS/MUCR_sf"/>
</dbReference>
<dbReference type="Gene3D" id="1.10.10.1550">
    <property type="entry name" value="ROS/MUCR transcriptional regulator protein"/>
    <property type="match status" value="1"/>
</dbReference>
<dbReference type="Pfam" id="PF05443">
    <property type="entry name" value="ROS_MUCR"/>
    <property type="match status" value="1"/>
</dbReference>